<evidence type="ECO:0000313" key="1">
    <source>
        <dbReference type="EMBL" id="VWP01519.1"/>
    </source>
</evidence>
<reference evidence="1" key="1">
    <citation type="submission" date="2019-10" db="EMBL/GenBank/DDBJ databases">
        <authorList>
            <person name="Nor Muhammad N."/>
        </authorList>
    </citation>
    <scope>NUCLEOTIDE SEQUENCE</scope>
</reference>
<dbReference type="AlphaFoldDB" id="A0A5K1K690"/>
<sequence length="513" mass="58808">MPALAIQRLSNPTDVRRVAVTQKSPNLSDKLSRLDDDSLLELFENVHTYGGLHSLSLTCNARYSIPETIWPYVRFLFLQCNFPCIKYELDYYFSPPPVEYDVVYAPLTAFLCRLPNLHTIALSNATGVVLWEAINAVVQVPRLRNLRISGFLDSYRVLPPKTEQSLRLPVHSLATVDYPSSGYQKVSPTEIKLFSVLLQQATFQQSLEALSFPRLRELSLIGRRQHSNGQQDIPYISVLANMPRLQKLALTFSQPIGLPRQQIWPPDMAAEFPCPDLEDLSVSYPHPEDDFYAHLPPTLRRLTLRCWPRHYLHLLEHDRTYLTAEYGWYSPVLSSSEMLHILRRCPSHNIQHLEVEFEEDHSGRDLFFYISEAFPQLQYVVIHRYRPVGGVDVTSVATLAQALAPLRYLRILVCNLDFEDAPDPFSTNYNADFPPFINKTLQDAAGVLARSLSPSVEIIGLLLRQDILTPYMYFRPVRDGRSEVRARHDKHVYKTYGMPLGDMNGLRRPESPT</sequence>
<name>A0A5K1K690_9APHY</name>
<dbReference type="SUPFAM" id="SSF52047">
    <property type="entry name" value="RNI-like"/>
    <property type="match status" value="1"/>
</dbReference>
<proteinExistence type="predicted"/>
<gene>
    <name evidence="1" type="primary">G4NJH9</name>
</gene>
<protein>
    <submittedName>
        <fullName evidence="1">Interferon-induced GTP-binding protein Mx</fullName>
    </submittedName>
</protein>
<dbReference type="Gene3D" id="3.80.10.10">
    <property type="entry name" value="Ribonuclease Inhibitor"/>
    <property type="match status" value="1"/>
</dbReference>
<dbReference type="InterPro" id="IPR032675">
    <property type="entry name" value="LRR_dom_sf"/>
</dbReference>
<accession>A0A5K1K690</accession>
<dbReference type="EMBL" id="LR729436">
    <property type="protein sequence ID" value="VWP01519.1"/>
    <property type="molecule type" value="Genomic_DNA"/>
</dbReference>
<organism evidence="1">
    <name type="scientific">Ganoderma boninense</name>
    <dbReference type="NCBI Taxonomy" id="34458"/>
    <lineage>
        <taxon>Eukaryota</taxon>
        <taxon>Fungi</taxon>
        <taxon>Dikarya</taxon>
        <taxon>Basidiomycota</taxon>
        <taxon>Agaricomycotina</taxon>
        <taxon>Agaricomycetes</taxon>
        <taxon>Polyporales</taxon>
        <taxon>Polyporaceae</taxon>
        <taxon>Ganoderma</taxon>
    </lineage>
</organism>